<dbReference type="Proteomes" id="UP000276443">
    <property type="component" value="Unassembled WGS sequence"/>
</dbReference>
<evidence type="ECO:0000313" key="2">
    <source>
        <dbReference type="Proteomes" id="UP000276443"/>
    </source>
</evidence>
<evidence type="ECO:0000313" key="1">
    <source>
        <dbReference type="EMBL" id="RPF50617.1"/>
    </source>
</evidence>
<reference evidence="1 2" key="1">
    <citation type="submission" date="2018-11" db="EMBL/GenBank/DDBJ databases">
        <title>Genomic Encyclopedia of Type Strains, Phase IV (KMG-IV): sequencing the most valuable type-strain genomes for metagenomic binning, comparative biology and taxonomic classification.</title>
        <authorList>
            <person name="Goeker M."/>
        </authorList>
    </citation>
    <scope>NUCLEOTIDE SEQUENCE [LARGE SCALE GENOMIC DNA]</scope>
    <source>
        <strain evidence="1 2">DSM 18090</strain>
    </source>
</reference>
<proteinExistence type="predicted"/>
<dbReference type="InterPro" id="IPR011737">
    <property type="entry name" value="CHP02206_TP0381"/>
</dbReference>
<dbReference type="EMBL" id="RKRF01000012">
    <property type="protein sequence ID" value="RPF50617.1"/>
    <property type="molecule type" value="Genomic_DNA"/>
</dbReference>
<sequence length="237" mass="27952">MGTIYGFEQGSYSFGLFSLSHIVMILISIILIWLIYRFQETIRDKYKSVTRYGLIFVLVLSEFSFHLWFIINDRWDLTINLPLQLCSISLYSCTFMLITKNYRLFEVAFFISMTGALVAIITPELFFGYPHIRFFQFFIAHIAIVLACFYMLWVENYRSTFVSVIRSWVTLNVIAIFVYGINRLIGSNYMFLMRKPSNASLIDYLGPYPWYILSLEFVAILLFVMIYLVSHRMISRS</sequence>
<dbReference type="NCBIfam" id="TIGR02206">
    <property type="entry name" value="intg_mem_TP0381"/>
    <property type="match status" value="1"/>
</dbReference>
<organism evidence="1 2">
    <name type="scientific">Aquisalibacillus elongatus</name>
    <dbReference type="NCBI Taxonomy" id="485577"/>
    <lineage>
        <taxon>Bacteria</taxon>
        <taxon>Bacillati</taxon>
        <taxon>Bacillota</taxon>
        <taxon>Bacilli</taxon>
        <taxon>Bacillales</taxon>
        <taxon>Bacillaceae</taxon>
        <taxon>Aquisalibacillus</taxon>
    </lineage>
</organism>
<dbReference type="AlphaFoldDB" id="A0A3N5B028"/>
<comment type="caution">
    <text evidence="1">The sequence shown here is derived from an EMBL/GenBank/DDBJ whole genome shotgun (WGS) entry which is preliminary data.</text>
</comment>
<dbReference type="RefSeq" id="WP_124223180.1">
    <property type="nucleotide sequence ID" value="NZ_RKRF01000012.1"/>
</dbReference>
<dbReference type="OrthoDB" id="9813172at2"/>
<name>A0A3N5B028_9BACI</name>
<gene>
    <name evidence="1" type="ORF">EDC24_2585</name>
</gene>
<protein>
    <submittedName>
        <fullName evidence="1">Putative integral membrane protein (TIGR02206 family)</fullName>
    </submittedName>
</protein>
<keyword evidence="2" id="KW-1185">Reference proteome</keyword>
<accession>A0A3N5B028</accession>
<dbReference type="Pfam" id="PF14808">
    <property type="entry name" value="TMEM164"/>
    <property type="match status" value="1"/>
</dbReference>